<evidence type="ECO:0000259" key="1">
    <source>
        <dbReference type="Pfam" id="PF13020"/>
    </source>
</evidence>
<dbReference type="AlphaFoldDB" id="A0AAX3MFE9"/>
<name>A0AAX3MFE9_ESCAL</name>
<proteinExistence type="predicted"/>
<accession>A0AAX3MFE9</accession>
<dbReference type="Pfam" id="PF13020">
    <property type="entry name" value="NOV_C"/>
    <property type="match status" value="1"/>
</dbReference>
<feature type="domain" description="Protein NO VEIN C-terminal" evidence="1">
    <location>
        <begin position="243"/>
        <end position="321"/>
    </location>
</feature>
<dbReference type="RefSeq" id="WP_262931774.1">
    <property type="nucleotide sequence ID" value="NZ_CP117562.1"/>
</dbReference>
<evidence type="ECO:0000313" key="2">
    <source>
        <dbReference type="EMBL" id="WDB27803.1"/>
    </source>
</evidence>
<dbReference type="InterPro" id="IPR024975">
    <property type="entry name" value="NOV_C"/>
</dbReference>
<protein>
    <submittedName>
        <fullName evidence="2">DUF3883 domain-containing protein</fullName>
    </submittedName>
</protein>
<dbReference type="Proteomes" id="UP001219219">
    <property type="component" value="Chromosome"/>
</dbReference>
<sequence>MTKFVAIKIHYDHRKSLTPYLKYSKVPSSEEYQEYLNLFHDEGIGGEGFHECLNFAIREYENTKIYLPPTCIPGSKNLDEEFVFFSFTYKYDKEMPSSIIGVHAATKLQTIDKEPILRNDIEPIEGTEPFYYHAESPSDLTTLFTPAIKYDFRDGVFTPQFKSWGYGLRYINEDHASNIINAAIKEAQQRLPDSSISEKIIILREIKVLEAIQKRYGLYTPLSNKNIQPHDNNIPDREIGFLGEKIVYEEEINYAIKHQIPINEVEWISQSNPQSPYDIKTIRISNGLKREHFIEVKSSRITDESNIYLSSRQIRFFQENESVSTFKFVKFISKNRVDQIRELNFKQLTEEFELVPIKFKLKHKR</sequence>
<reference evidence="2" key="1">
    <citation type="submission" date="2023-02" db="EMBL/GenBank/DDBJ databases">
        <title>Escherichia albertii as a potential enteropathogen in the light of epidemiological and genomic studies.</title>
        <authorList>
            <person name="Leszczynska K."/>
            <person name="Swiecicka I."/>
            <person name="Daniluk T."/>
            <person name="Lebensztejn D."/>
            <person name="Chmielewska S."/>
            <person name="Leszczynska D."/>
            <person name="Gawor J."/>
            <person name="Kliber M."/>
        </authorList>
    </citation>
    <scope>NUCLEOTIDE SEQUENCE</scope>
    <source>
        <strain evidence="2">BIA_7</strain>
    </source>
</reference>
<evidence type="ECO:0000313" key="3">
    <source>
        <dbReference type="Proteomes" id="UP001219219"/>
    </source>
</evidence>
<dbReference type="EMBL" id="CP117562">
    <property type="protein sequence ID" value="WDB27803.1"/>
    <property type="molecule type" value="Genomic_DNA"/>
</dbReference>
<gene>
    <name evidence="2" type="ORF">PS049_15685</name>
</gene>
<organism evidence="2 3">
    <name type="scientific">Escherichia albertii</name>
    <dbReference type="NCBI Taxonomy" id="208962"/>
    <lineage>
        <taxon>Bacteria</taxon>
        <taxon>Pseudomonadati</taxon>
        <taxon>Pseudomonadota</taxon>
        <taxon>Gammaproteobacteria</taxon>
        <taxon>Enterobacterales</taxon>
        <taxon>Enterobacteriaceae</taxon>
        <taxon>Escherichia</taxon>
    </lineage>
</organism>